<dbReference type="PANTHER" id="PTHR43156">
    <property type="entry name" value="STAGE II SPORULATION PROTEIN E-RELATED"/>
    <property type="match status" value="1"/>
</dbReference>
<dbReference type="RefSeq" id="WP_380231992.1">
    <property type="nucleotide sequence ID" value="NZ_JBHSVH010000002.1"/>
</dbReference>
<proteinExistence type="predicted"/>
<feature type="transmembrane region" description="Helical" evidence="2">
    <location>
        <begin position="18"/>
        <end position="35"/>
    </location>
</feature>
<gene>
    <name evidence="4" type="ORF">ACFQMG_24205</name>
</gene>
<dbReference type="EC" id="3.1.3.16" evidence="4"/>
<dbReference type="InterPro" id="IPR052016">
    <property type="entry name" value="Bact_Sigma-Reg"/>
</dbReference>
<dbReference type="Pfam" id="PF07228">
    <property type="entry name" value="SpoIIE"/>
    <property type="match status" value="1"/>
</dbReference>
<comment type="caution">
    <text evidence="4">The sequence shown here is derived from an EMBL/GenBank/DDBJ whole genome shotgun (WGS) entry which is preliminary data.</text>
</comment>
<protein>
    <submittedName>
        <fullName evidence="4">PP2C family protein-serine/threonine phosphatase</fullName>
        <ecNumber evidence="4">3.1.3.16</ecNumber>
    </submittedName>
</protein>
<evidence type="ECO:0000259" key="3">
    <source>
        <dbReference type="SMART" id="SM00331"/>
    </source>
</evidence>
<keyword evidence="2" id="KW-1133">Transmembrane helix</keyword>
<dbReference type="GO" id="GO:0004722">
    <property type="term" value="F:protein serine/threonine phosphatase activity"/>
    <property type="evidence" value="ECO:0007669"/>
    <property type="project" value="UniProtKB-EC"/>
</dbReference>
<dbReference type="Proteomes" id="UP001596435">
    <property type="component" value="Unassembled WGS sequence"/>
</dbReference>
<keyword evidence="5" id="KW-1185">Reference proteome</keyword>
<evidence type="ECO:0000313" key="5">
    <source>
        <dbReference type="Proteomes" id="UP001596435"/>
    </source>
</evidence>
<feature type="domain" description="PPM-type phosphatase" evidence="3">
    <location>
        <begin position="144"/>
        <end position="370"/>
    </location>
</feature>
<name>A0ABW2G370_9ACTN</name>
<keyword evidence="1 4" id="KW-0378">Hydrolase</keyword>
<keyword evidence="2" id="KW-0812">Transmembrane</keyword>
<dbReference type="SMART" id="SM00331">
    <property type="entry name" value="PP2C_SIG"/>
    <property type="match status" value="1"/>
</dbReference>
<dbReference type="PANTHER" id="PTHR43156:SF2">
    <property type="entry name" value="STAGE II SPORULATION PROTEIN E"/>
    <property type="match status" value="1"/>
</dbReference>
<dbReference type="InterPro" id="IPR001932">
    <property type="entry name" value="PPM-type_phosphatase-like_dom"/>
</dbReference>
<evidence type="ECO:0000256" key="1">
    <source>
        <dbReference type="ARBA" id="ARBA00022801"/>
    </source>
</evidence>
<evidence type="ECO:0000313" key="4">
    <source>
        <dbReference type="EMBL" id="MFC7182657.1"/>
    </source>
</evidence>
<feature type="transmembrane region" description="Helical" evidence="2">
    <location>
        <begin position="91"/>
        <end position="111"/>
    </location>
</feature>
<keyword evidence="2" id="KW-0472">Membrane</keyword>
<sequence>MSDSVGGPVRRARLLRHPWTPVVAMASLPVLLLVADELTPPSIRFGPLMVAAPPLSAAFCGPGGVLVVILVMLPSVILSGRANGQLDSSNFPVQLATILLISVAALAASAVRRRRERQLAQSRSTVELLQGVLLHPPPERIGPLSLACLYLTADEESSVGGDLYAATIAGGTVRLLLGDAQGKGLNALETAGRVLSAFRRAARNHPRMEDLVAEVEENLRQDMAEAAAAGGPDIDSGDFVTAVFLDLPTGAGSGIRVANLGHPPPLLLRTGAVAALEPATPTAPLGLGDLAGARPPADTFDFPAGSTLLLYTDGVVEARNRNGEFYPLAERLRQWTELPPARLLDAVHTDLRHHVGARLGDDVAMMAVRRADP</sequence>
<dbReference type="InterPro" id="IPR036457">
    <property type="entry name" value="PPM-type-like_dom_sf"/>
</dbReference>
<organism evidence="4 5">
    <name type="scientific">Kitasatospora paranensis</name>
    <dbReference type="NCBI Taxonomy" id="258053"/>
    <lineage>
        <taxon>Bacteria</taxon>
        <taxon>Bacillati</taxon>
        <taxon>Actinomycetota</taxon>
        <taxon>Actinomycetes</taxon>
        <taxon>Kitasatosporales</taxon>
        <taxon>Streptomycetaceae</taxon>
        <taxon>Kitasatospora</taxon>
    </lineage>
</organism>
<reference evidence="5" key="1">
    <citation type="journal article" date="2019" name="Int. J. Syst. Evol. Microbiol.">
        <title>The Global Catalogue of Microorganisms (GCM) 10K type strain sequencing project: providing services to taxonomists for standard genome sequencing and annotation.</title>
        <authorList>
            <consortium name="The Broad Institute Genomics Platform"/>
            <consortium name="The Broad Institute Genome Sequencing Center for Infectious Disease"/>
            <person name="Wu L."/>
            <person name="Ma J."/>
        </authorList>
    </citation>
    <scope>NUCLEOTIDE SEQUENCE [LARGE SCALE GENOMIC DNA]</scope>
    <source>
        <strain evidence="5">CGMCC 1.12859</strain>
    </source>
</reference>
<feature type="transmembrane region" description="Helical" evidence="2">
    <location>
        <begin position="55"/>
        <end position="79"/>
    </location>
</feature>
<evidence type="ECO:0000256" key="2">
    <source>
        <dbReference type="SAM" id="Phobius"/>
    </source>
</evidence>
<dbReference type="Gene3D" id="3.60.40.10">
    <property type="entry name" value="PPM-type phosphatase domain"/>
    <property type="match status" value="1"/>
</dbReference>
<dbReference type="EMBL" id="JBHTAJ010000050">
    <property type="protein sequence ID" value="MFC7182657.1"/>
    <property type="molecule type" value="Genomic_DNA"/>
</dbReference>
<accession>A0ABW2G370</accession>
<dbReference type="SUPFAM" id="SSF81606">
    <property type="entry name" value="PP2C-like"/>
    <property type="match status" value="1"/>
</dbReference>